<dbReference type="AlphaFoldDB" id="A0A0D3DGJ5"/>
<reference evidence="2 3" key="1">
    <citation type="journal article" date="2014" name="Genome Biol.">
        <title>Transcriptome and methylome profiling reveals relics of genome dominance in the mesopolyploid Brassica oleracea.</title>
        <authorList>
            <person name="Parkin I.A."/>
            <person name="Koh C."/>
            <person name="Tang H."/>
            <person name="Robinson S.J."/>
            <person name="Kagale S."/>
            <person name="Clarke W.E."/>
            <person name="Town C.D."/>
            <person name="Nixon J."/>
            <person name="Krishnakumar V."/>
            <person name="Bidwell S.L."/>
            <person name="Denoeud F."/>
            <person name="Belcram H."/>
            <person name="Links M.G."/>
            <person name="Just J."/>
            <person name="Clarke C."/>
            <person name="Bender T."/>
            <person name="Huebert T."/>
            <person name="Mason A.S."/>
            <person name="Pires J.C."/>
            <person name="Barker G."/>
            <person name="Moore J."/>
            <person name="Walley P.G."/>
            <person name="Manoli S."/>
            <person name="Batley J."/>
            <person name="Edwards D."/>
            <person name="Nelson M.N."/>
            <person name="Wang X."/>
            <person name="Paterson A.H."/>
            <person name="King G."/>
            <person name="Bancroft I."/>
            <person name="Chalhoub B."/>
            <person name="Sharpe A.G."/>
        </authorList>
    </citation>
    <scope>NUCLEOTIDE SEQUENCE</scope>
    <source>
        <strain evidence="2 3">cv. TO1000</strain>
    </source>
</reference>
<dbReference type="EnsemblPlants" id="Bo7g111940.1">
    <property type="protein sequence ID" value="Bo7g111940.1"/>
    <property type="gene ID" value="Bo7g111940"/>
</dbReference>
<feature type="region of interest" description="Disordered" evidence="1">
    <location>
        <begin position="93"/>
        <end position="163"/>
    </location>
</feature>
<name>A0A0D3DGJ5_BRAOL</name>
<evidence type="ECO:0000313" key="2">
    <source>
        <dbReference type="EnsemblPlants" id="Bo7g111940.1"/>
    </source>
</evidence>
<evidence type="ECO:0000256" key="1">
    <source>
        <dbReference type="SAM" id="MobiDB-lite"/>
    </source>
</evidence>
<reference evidence="2" key="2">
    <citation type="submission" date="2015-03" db="UniProtKB">
        <authorList>
            <consortium name="EnsemblPlants"/>
        </authorList>
    </citation>
    <scope>IDENTIFICATION</scope>
</reference>
<dbReference type="Proteomes" id="UP000032141">
    <property type="component" value="Chromosome C7"/>
</dbReference>
<dbReference type="PANTHER" id="PTHR33871">
    <property type="entry name" value="OS05G0503100 PROTEIN-RELATED"/>
    <property type="match status" value="1"/>
</dbReference>
<accession>A0A0D3DGJ5</accession>
<feature type="compositionally biased region" description="Basic and acidic residues" evidence="1">
    <location>
        <begin position="151"/>
        <end position="163"/>
    </location>
</feature>
<sequence>MRQRLLRLSPPEVSDSEAQHPPPSLLTPEISHSKSDICSVSHGFSTATNCCFHPRRRGRYQQTPPTSSSFFYFFFLSPQHVWKNPQISERTTLASGEAVRERPYNQPNPTHNRRNVDSSPLPRSGLLEGPRRRSRSPATRGPSSARRSPMKKREAALEKEGAEVKVKKEVAVEEKKEEEDVAVREPDVSMECFIFL</sequence>
<dbReference type="PANTHER" id="PTHR33871:SF16">
    <property type="entry name" value="CK25"/>
    <property type="match status" value="1"/>
</dbReference>
<dbReference type="HOGENOM" id="CLU_095118_0_0_1"/>
<proteinExistence type="predicted"/>
<keyword evidence="3" id="KW-1185">Reference proteome</keyword>
<dbReference type="Gramene" id="Bo7g111940.1">
    <property type="protein sequence ID" value="Bo7g111940.1"/>
    <property type="gene ID" value="Bo7g111940"/>
</dbReference>
<protein>
    <submittedName>
        <fullName evidence="2">Uncharacterized protein</fullName>
    </submittedName>
</protein>
<organism evidence="2 3">
    <name type="scientific">Brassica oleracea var. oleracea</name>
    <dbReference type="NCBI Taxonomy" id="109376"/>
    <lineage>
        <taxon>Eukaryota</taxon>
        <taxon>Viridiplantae</taxon>
        <taxon>Streptophyta</taxon>
        <taxon>Embryophyta</taxon>
        <taxon>Tracheophyta</taxon>
        <taxon>Spermatophyta</taxon>
        <taxon>Magnoliopsida</taxon>
        <taxon>eudicotyledons</taxon>
        <taxon>Gunneridae</taxon>
        <taxon>Pentapetalae</taxon>
        <taxon>rosids</taxon>
        <taxon>malvids</taxon>
        <taxon>Brassicales</taxon>
        <taxon>Brassicaceae</taxon>
        <taxon>Brassiceae</taxon>
        <taxon>Brassica</taxon>
    </lineage>
</organism>
<evidence type="ECO:0000313" key="3">
    <source>
        <dbReference type="Proteomes" id="UP000032141"/>
    </source>
</evidence>
<feature type="region of interest" description="Disordered" evidence="1">
    <location>
        <begin position="1"/>
        <end position="29"/>
    </location>
</feature>